<dbReference type="Proteomes" id="UP001485043">
    <property type="component" value="Unassembled WGS sequence"/>
</dbReference>
<reference evidence="2 3" key="1">
    <citation type="journal article" date="2024" name="Nat. Commun.">
        <title>Phylogenomics reveals the evolutionary origins of lichenization in chlorophyte algae.</title>
        <authorList>
            <person name="Puginier C."/>
            <person name="Libourel C."/>
            <person name="Otte J."/>
            <person name="Skaloud P."/>
            <person name="Haon M."/>
            <person name="Grisel S."/>
            <person name="Petersen M."/>
            <person name="Berrin J.G."/>
            <person name="Delaux P.M."/>
            <person name="Dal Grande F."/>
            <person name="Keller J."/>
        </authorList>
    </citation>
    <scope>NUCLEOTIDE SEQUENCE [LARGE SCALE GENOMIC DNA]</scope>
    <source>
        <strain evidence="2 3">SAG 2523</strain>
    </source>
</reference>
<gene>
    <name evidence="2" type="ORF">WJX84_003707</name>
</gene>
<evidence type="ECO:0000313" key="3">
    <source>
        <dbReference type="Proteomes" id="UP001485043"/>
    </source>
</evidence>
<protein>
    <submittedName>
        <fullName evidence="2">Uncharacterized protein</fullName>
    </submittedName>
</protein>
<proteinExistence type="predicted"/>
<dbReference type="EMBL" id="JALJOV010000083">
    <property type="protein sequence ID" value="KAK9867500.1"/>
    <property type="molecule type" value="Genomic_DNA"/>
</dbReference>
<name>A0AAW1TFR0_9CHLO</name>
<dbReference type="AlphaFoldDB" id="A0AAW1TFR0"/>
<comment type="caution">
    <text evidence="2">The sequence shown here is derived from an EMBL/GenBank/DDBJ whole genome shotgun (WGS) entry which is preliminary data.</text>
</comment>
<feature type="compositionally biased region" description="Acidic residues" evidence="1">
    <location>
        <begin position="42"/>
        <end position="52"/>
    </location>
</feature>
<evidence type="ECO:0000256" key="1">
    <source>
        <dbReference type="SAM" id="MobiDB-lite"/>
    </source>
</evidence>
<feature type="compositionally biased region" description="Low complexity" evidence="1">
    <location>
        <begin position="1"/>
        <end position="14"/>
    </location>
</feature>
<sequence>MSSSAMSSRPSAKSEPADLSDEPREATSVENAAESDRSSEYEGYESEWDPEGEDDWYAPNNDYLWSSQLDLAMPHLVAAAAKGDLFKTLPARGSHECRSVFALSTFQAVSAAVEGKLEPLLIRWRDHTRPAARQFLRGLPCSWEGFSCAQQACKSESWRDLSDPSKLRNQATIGYNFGSAALCTLAVFKGDLGMLRQLRHSPKPCPMDGQTCQLLFHRGNIALLEELLEAEQDAAARHKRTHNLAASGHVQQGSWQLQAASEITTLL</sequence>
<evidence type="ECO:0000313" key="2">
    <source>
        <dbReference type="EMBL" id="KAK9867500.1"/>
    </source>
</evidence>
<keyword evidence="3" id="KW-1185">Reference proteome</keyword>
<accession>A0AAW1TFR0</accession>
<feature type="region of interest" description="Disordered" evidence="1">
    <location>
        <begin position="1"/>
        <end position="52"/>
    </location>
</feature>
<organism evidence="2 3">
    <name type="scientific">Apatococcus fuscideae</name>
    <dbReference type="NCBI Taxonomy" id="2026836"/>
    <lineage>
        <taxon>Eukaryota</taxon>
        <taxon>Viridiplantae</taxon>
        <taxon>Chlorophyta</taxon>
        <taxon>core chlorophytes</taxon>
        <taxon>Trebouxiophyceae</taxon>
        <taxon>Chlorellales</taxon>
        <taxon>Chlorellaceae</taxon>
        <taxon>Apatococcus</taxon>
    </lineage>
</organism>